<sequence length="141" mass="15360">MGTNGQDSDRDLAPSWVQHNTAGPNATVYAVQGGNLIQHGESAPVPGHQPRVRILFLAANPLATSRLALDEEAREVTEKLRLSRDRQVFDLVTRWAVRPGDLLQHLNEHNPQIVHFSGHGSPPARSCCPVPAAAARSDQRP</sequence>
<feature type="region of interest" description="Disordered" evidence="1">
    <location>
        <begin position="118"/>
        <end position="141"/>
    </location>
</feature>
<evidence type="ECO:0000256" key="1">
    <source>
        <dbReference type="SAM" id="MobiDB-lite"/>
    </source>
</evidence>
<evidence type="ECO:0000313" key="2">
    <source>
        <dbReference type="EMBL" id="MBB4691614.1"/>
    </source>
</evidence>
<gene>
    <name evidence="2" type="ORF">BKA14_001762</name>
</gene>
<name>A0A7W7G0I3_9ACTN</name>
<evidence type="ECO:0008006" key="4">
    <source>
        <dbReference type="Google" id="ProtNLM"/>
    </source>
</evidence>
<proteinExistence type="predicted"/>
<dbReference type="RefSeq" id="WP_184950411.1">
    <property type="nucleotide sequence ID" value="NZ_BOMC01000004.1"/>
</dbReference>
<protein>
    <recommendedName>
        <fullName evidence="4">CHAT domain-containing protein</fullName>
    </recommendedName>
</protein>
<accession>A0A7W7G0I3</accession>
<evidence type="ECO:0000313" key="3">
    <source>
        <dbReference type="Proteomes" id="UP000542742"/>
    </source>
</evidence>
<dbReference type="Proteomes" id="UP000542742">
    <property type="component" value="Unassembled WGS sequence"/>
</dbReference>
<keyword evidence="3" id="KW-1185">Reference proteome</keyword>
<dbReference type="EMBL" id="JACHMF010000001">
    <property type="protein sequence ID" value="MBB4691614.1"/>
    <property type="molecule type" value="Genomic_DNA"/>
</dbReference>
<organism evidence="2 3">
    <name type="scientific">Paractinoplanes abujensis</name>
    <dbReference type="NCBI Taxonomy" id="882441"/>
    <lineage>
        <taxon>Bacteria</taxon>
        <taxon>Bacillati</taxon>
        <taxon>Actinomycetota</taxon>
        <taxon>Actinomycetes</taxon>
        <taxon>Micromonosporales</taxon>
        <taxon>Micromonosporaceae</taxon>
        <taxon>Paractinoplanes</taxon>
    </lineage>
</organism>
<reference evidence="2 3" key="1">
    <citation type="submission" date="2020-08" db="EMBL/GenBank/DDBJ databases">
        <title>Sequencing the genomes of 1000 actinobacteria strains.</title>
        <authorList>
            <person name="Klenk H.-P."/>
        </authorList>
    </citation>
    <scope>NUCLEOTIDE SEQUENCE [LARGE SCALE GENOMIC DNA]</scope>
    <source>
        <strain evidence="2 3">DSM 45518</strain>
    </source>
</reference>
<dbReference type="AlphaFoldDB" id="A0A7W7G0I3"/>
<comment type="caution">
    <text evidence="2">The sequence shown here is derived from an EMBL/GenBank/DDBJ whole genome shotgun (WGS) entry which is preliminary data.</text>
</comment>